<protein>
    <submittedName>
        <fullName evidence="1">Uncharacterized protein</fullName>
    </submittedName>
</protein>
<proteinExistence type="predicted"/>
<accession>A0ABX0TY46</accession>
<dbReference type="Proteomes" id="UP000727456">
    <property type="component" value="Unassembled WGS sequence"/>
</dbReference>
<sequence>MLAPVRSLAAEVPWSWTPEWREIYDALNPLTDSMLRHDRVGTSRPWKTPCGINGRIILESGGDRAGSRVAVIGVSSSADRSGRHVNHFRYRKIRGRGWVLIC</sequence>
<dbReference type="RefSeq" id="WP_167074988.1">
    <property type="nucleotide sequence ID" value="NZ_JAAOZC010000010.1"/>
</dbReference>
<organism evidence="1 2">
    <name type="scientific">Sphingomonas vulcanisoli</name>
    <dbReference type="NCBI Taxonomy" id="1658060"/>
    <lineage>
        <taxon>Bacteria</taxon>
        <taxon>Pseudomonadati</taxon>
        <taxon>Pseudomonadota</taxon>
        <taxon>Alphaproteobacteria</taxon>
        <taxon>Sphingomonadales</taxon>
        <taxon>Sphingomonadaceae</taxon>
        <taxon>Sphingomonas</taxon>
    </lineage>
</organism>
<gene>
    <name evidence="1" type="ORF">FHS31_003034</name>
</gene>
<evidence type="ECO:0000313" key="1">
    <source>
        <dbReference type="EMBL" id="NIJ09402.1"/>
    </source>
</evidence>
<name>A0ABX0TY46_9SPHN</name>
<reference evidence="1 2" key="1">
    <citation type="submission" date="2020-03" db="EMBL/GenBank/DDBJ databases">
        <title>Genomic Encyclopedia of Type Strains, Phase III (KMG-III): the genomes of soil and plant-associated and newly described type strains.</title>
        <authorList>
            <person name="Whitman W."/>
        </authorList>
    </citation>
    <scope>NUCLEOTIDE SEQUENCE [LARGE SCALE GENOMIC DNA]</scope>
    <source>
        <strain evidence="1 2">CECT 8804</strain>
    </source>
</reference>
<comment type="caution">
    <text evidence="1">The sequence shown here is derived from an EMBL/GenBank/DDBJ whole genome shotgun (WGS) entry which is preliminary data.</text>
</comment>
<evidence type="ECO:0000313" key="2">
    <source>
        <dbReference type="Proteomes" id="UP000727456"/>
    </source>
</evidence>
<keyword evidence="2" id="KW-1185">Reference proteome</keyword>
<dbReference type="EMBL" id="JAAOZC010000010">
    <property type="protein sequence ID" value="NIJ09402.1"/>
    <property type="molecule type" value="Genomic_DNA"/>
</dbReference>